<dbReference type="EMBL" id="FRBL01000006">
    <property type="protein sequence ID" value="SHM13702.1"/>
    <property type="molecule type" value="Genomic_DNA"/>
</dbReference>
<evidence type="ECO:0000256" key="1">
    <source>
        <dbReference type="SAM" id="SignalP"/>
    </source>
</evidence>
<evidence type="ECO:0000313" key="3">
    <source>
        <dbReference type="Proteomes" id="UP000184420"/>
    </source>
</evidence>
<organism evidence="2 3">
    <name type="scientific">Chitinophaga jiangningensis</name>
    <dbReference type="NCBI Taxonomy" id="1419482"/>
    <lineage>
        <taxon>Bacteria</taxon>
        <taxon>Pseudomonadati</taxon>
        <taxon>Bacteroidota</taxon>
        <taxon>Chitinophagia</taxon>
        <taxon>Chitinophagales</taxon>
        <taxon>Chitinophagaceae</taxon>
        <taxon>Chitinophaga</taxon>
    </lineage>
</organism>
<dbReference type="RefSeq" id="WP_073083736.1">
    <property type="nucleotide sequence ID" value="NZ_FRBL01000006.1"/>
</dbReference>
<feature type="chain" id="PRO_5012703414" description="Lipoprotein" evidence="1">
    <location>
        <begin position="26"/>
        <end position="77"/>
    </location>
</feature>
<name>A0A1M7GBE9_9BACT</name>
<accession>A0A1M7GBE9</accession>
<feature type="signal peptide" evidence="1">
    <location>
        <begin position="1"/>
        <end position="25"/>
    </location>
</feature>
<evidence type="ECO:0008006" key="4">
    <source>
        <dbReference type="Google" id="ProtNLM"/>
    </source>
</evidence>
<dbReference type="OrthoDB" id="680865at2"/>
<evidence type="ECO:0000313" key="2">
    <source>
        <dbReference type="EMBL" id="SHM13702.1"/>
    </source>
</evidence>
<proteinExistence type="predicted"/>
<dbReference type="STRING" id="1419482.SAMN05444266_106491"/>
<dbReference type="PROSITE" id="PS51257">
    <property type="entry name" value="PROKAR_LIPOPROTEIN"/>
    <property type="match status" value="1"/>
</dbReference>
<protein>
    <recommendedName>
        <fullName evidence="4">Lipoprotein</fullName>
    </recommendedName>
</protein>
<keyword evidence="1" id="KW-0732">Signal</keyword>
<reference evidence="2 3" key="1">
    <citation type="submission" date="2016-11" db="EMBL/GenBank/DDBJ databases">
        <authorList>
            <person name="Jaros S."/>
            <person name="Januszkiewicz K."/>
            <person name="Wedrychowicz H."/>
        </authorList>
    </citation>
    <scope>NUCLEOTIDE SEQUENCE [LARGE SCALE GENOMIC DNA]</scope>
    <source>
        <strain evidence="2 3">DSM 27406</strain>
    </source>
</reference>
<gene>
    <name evidence="2" type="ORF">SAMN05444266_106491</name>
</gene>
<dbReference type="AlphaFoldDB" id="A0A1M7GBE9"/>
<keyword evidence="3" id="KW-1185">Reference proteome</keyword>
<dbReference type="Proteomes" id="UP000184420">
    <property type="component" value="Unassembled WGS sequence"/>
</dbReference>
<sequence>MKNVIKFGFLVAAFGIFAVACGGNAEQKAVDSTATEATQAIDSAANAANAAVNATADSAKAAVDSAAAAAVDTAAKH</sequence>